<feature type="transmembrane region" description="Helical" evidence="1">
    <location>
        <begin position="14"/>
        <end position="36"/>
    </location>
</feature>
<comment type="caution">
    <text evidence="2">The sequence shown here is derived from an EMBL/GenBank/DDBJ whole genome shotgun (WGS) entry which is preliminary data.</text>
</comment>
<name>A0ABQ6BEV3_9CAUL</name>
<evidence type="ECO:0000313" key="3">
    <source>
        <dbReference type="Proteomes" id="UP001156921"/>
    </source>
</evidence>
<protein>
    <recommendedName>
        <fullName evidence="4">SPOR domain-containing protein</fullName>
    </recommendedName>
</protein>
<keyword evidence="3" id="KW-1185">Reference proteome</keyword>
<keyword evidence="1" id="KW-0472">Membrane</keyword>
<evidence type="ECO:0000313" key="2">
    <source>
        <dbReference type="EMBL" id="GLS00164.1"/>
    </source>
</evidence>
<reference evidence="3" key="1">
    <citation type="journal article" date="2019" name="Int. J. Syst. Evol. Microbiol.">
        <title>The Global Catalogue of Microorganisms (GCM) 10K type strain sequencing project: providing services to taxonomists for standard genome sequencing and annotation.</title>
        <authorList>
            <consortium name="The Broad Institute Genomics Platform"/>
            <consortium name="The Broad Institute Genome Sequencing Center for Infectious Disease"/>
            <person name="Wu L."/>
            <person name="Ma J."/>
        </authorList>
    </citation>
    <scope>NUCLEOTIDE SEQUENCE [LARGE SCALE GENOMIC DNA]</scope>
    <source>
        <strain evidence="3">NBRC 110107</strain>
    </source>
</reference>
<evidence type="ECO:0008006" key="4">
    <source>
        <dbReference type="Google" id="ProtNLM"/>
    </source>
</evidence>
<accession>A0ABQ6BEV3</accession>
<evidence type="ECO:0000256" key="1">
    <source>
        <dbReference type="SAM" id="Phobius"/>
    </source>
</evidence>
<dbReference type="EMBL" id="BSOY01000002">
    <property type="protein sequence ID" value="GLS00164.1"/>
    <property type="molecule type" value="Genomic_DNA"/>
</dbReference>
<keyword evidence="1" id="KW-0812">Transmembrane</keyword>
<organism evidence="2 3">
    <name type="scientific">Brevundimonas denitrificans</name>
    <dbReference type="NCBI Taxonomy" id="1443434"/>
    <lineage>
        <taxon>Bacteria</taxon>
        <taxon>Pseudomonadati</taxon>
        <taxon>Pseudomonadota</taxon>
        <taxon>Alphaproteobacteria</taxon>
        <taxon>Caulobacterales</taxon>
        <taxon>Caulobacteraceae</taxon>
        <taxon>Brevundimonas</taxon>
    </lineage>
</organism>
<dbReference type="Proteomes" id="UP001156921">
    <property type="component" value="Unassembled WGS sequence"/>
</dbReference>
<keyword evidence="1" id="KW-1133">Transmembrane helix</keyword>
<gene>
    <name evidence="2" type="ORF">GCM10007859_01680</name>
</gene>
<sequence length="76" mass="8227">MARDPFKIKRADPLLVQIVIGVLLLLVVGLLATYVLRPGRSPAEDARTAAAIGSMDEAQVEADERREEKRSAAALL</sequence>
<proteinExistence type="predicted"/>